<dbReference type="PANTHER" id="PTHR11002">
    <property type="entry name" value="CARBONIC ANHYDRASE"/>
    <property type="match status" value="1"/>
</dbReference>
<evidence type="ECO:0000256" key="1">
    <source>
        <dbReference type="ARBA" id="ARBA00006217"/>
    </source>
</evidence>
<keyword evidence="3 6" id="KW-0862">Zinc</keyword>
<keyword evidence="6" id="KW-0479">Metal-binding</keyword>
<dbReference type="GO" id="GO:0015976">
    <property type="term" value="P:carbon utilization"/>
    <property type="evidence" value="ECO:0007669"/>
    <property type="project" value="InterPro"/>
</dbReference>
<dbReference type="PROSITE" id="PS00704">
    <property type="entry name" value="PROK_CO2_ANHYDRASE_1"/>
    <property type="match status" value="1"/>
</dbReference>
<comment type="similarity">
    <text evidence="1">Belongs to the beta-class carbonic anhydrase family.</text>
</comment>
<organism evidence="7 8">
    <name type="scientific">Lucifera butyrica</name>
    <dbReference type="NCBI Taxonomy" id="1351585"/>
    <lineage>
        <taxon>Bacteria</taxon>
        <taxon>Bacillati</taxon>
        <taxon>Bacillota</taxon>
        <taxon>Negativicutes</taxon>
        <taxon>Veillonellales</taxon>
        <taxon>Veillonellaceae</taxon>
        <taxon>Lucifera</taxon>
    </lineage>
</organism>
<dbReference type="OrthoDB" id="9769739at2"/>
<keyword evidence="8" id="KW-1185">Reference proteome</keyword>
<dbReference type="PANTHER" id="PTHR11002:SF79">
    <property type="entry name" value="CARBONIC ANHYDRASE 2"/>
    <property type="match status" value="1"/>
</dbReference>
<evidence type="ECO:0000313" key="7">
    <source>
        <dbReference type="EMBL" id="VBB09366.1"/>
    </source>
</evidence>
<protein>
    <recommendedName>
        <fullName evidence="2">carbonic anhydrase</fullName>
        <ecNumber evidence="2">4.2.1.1</ecNumber>
    </recommendedName>
</protein>
<feature type="binding site" evidence="6">
    <location>
        <position position="101"/>
    </location>
    <ligand>
        <name>Zn(2+)</name>
        <dbReference type="ChEBI" id="CHEBI:29105"/>
    </ligand>
</feature>
<dbReference type="GO" id="GO:0004089">
    <property type="term" value="F:carbonate dehydratase activity"/>
    <property type="evidence" value="ECO:0007669"/>
    <property type="project" value="UniProtKB-EC"/>
</dbReference>
<dbReference type="RefSeq" id="WP_122630154.1">
    <property type="nucleotide sequence ID" value="NZ_UPPP01000116.1"/>
</dbReference>
<evidence type="ECO:0000256" key="2">
    <source>
        <dbReference type="ARBA" id="ARBA00012925"/>
    </source>
</evidence>
<reference evidence="7 8" key="1">
    <citation type="submission" date="2018-06" db="EMBL/GenBank/DDBJ databases">
        <authorList>
            <person name="Strepis N."/>
        </authorList>
    </citation>
    <scope>NUCLEOTIDE SEQUENCE [LARGE SCALE GENOMIC DNA]</scope>
    <source>
        <strain evidence="7">LUCI</strain>
    </source>
</reference>
<feature type="binding site" evidence="6">
    <location>
        <position position="50"/>
    </location>
    <ligand>
        <name>Zn(2+)</name>
        <dbReference type="ChEBI" id="CHEBI:29105"/>
    </ligand>
</feature>
<dbReference type="SUPFAM" id="SSF53056">
    <property type="entry name" value="beta-carbonic anhydrase, cab"/>
    <property type="match status" value="1"/>
</dbReference>
<evidence type="ECO:0000256" key="5">
    <source>
        <dbReference type="ARBA" id="ARBA00048348"/>
    </source>
</evidence>
<dbReference type="InterPro" id="IPR036874">
    <property type="entry name" value="Carbonic_anhydrase_sf"/>
</dbReference>
<dbReference type="Proteomes" id="UP000277811">
    <property type="component" value="Unassembled WGS sequence"/>
</dbReference>
<feature type="binding site" evidence="6">
    <location>
        <position position="104"/>
    </location>
    <ligand>
        <name>Zn(2+)</name>
        <dbReference type="ChEBI" id="CHEBI:29105"/>
    </ligand>
</feature>
<dbReference type="Gene3D" id="3.40.1050.10">
    <property type="entry name" value="Carbonic anhydrase"/>
    <property type="match status" value="1"/>
</dbReference>
<sequence length="190" mass="20693">MIAEHALRRLIEGNERYIIGQCAIIDVSMERRKELTEGQQPFAILIGCSDSRVPPEIIFGQGLGDLFVVRTAGGVVDDLVLGSVEYAVSHFGVELIVVLGHEDCGAVKAAVEGNHESGGIAFIMEAIEPAVERAKMQVGNLLDNAIKANIDLNIQRVRSSPAIREAMRKDCLKIVGAFYDIYDGLVQFLI</sequence>
<evidence type="ECO:0000256" key="6">
    <source>
        <dbReference type="PIRSR" id="PIRSR601765-1"/>
    </source>
</evidence>
<proteinExistence type="inferred from homology"/>
<dbReference type="EC" id="4.2.1.1" evidence="2"/>
<name>A0A498R9I3_9FIRM</name>
<evidence type="ECO:0000313" key="8">
    <source>
        <dbReference type="Proteomes" id="UP000277811"/>
    </source>
</evidence>
<dbReference type="InterPro" id="IPR001765">
    <property type="entry name" value="Carbonic_anhydrase"/>
</dbReference>
<dbReference type="GO" id="GO:0008270">
    <property type="term" value="F:zinc ion binding"/>
    <property type="evidence" value="ECO:0007669"/>
    <property type="project" value="InterPro"/>
</dbReference>
<dbReference type="Pfam" id="PF00484">
    <property type="entry name" value="Pro_CA"/>
    <property type="match status" value="1"/>
</dbReference>
<evidence type="ECO:0000256" key="3">
    <source>
        <dbReference type="ARBA" id="ARBA00022833"/>
    </source>
</evidence>
<keyword evidence="4" id="KW-0456">Lyase</keyword>
<gene>
    <name evidence="7" type="ORF">LUCI_4656</name>
</gene>
<comment type="catalytic activity">
    <reaction evidence="5">
        <text>hydrogencarbonate + H(+) = CO2 + H2O</text>
        <dbReference type="Rhea" id="RHEA:10748"/>
        <dbReference type="ChEBI" id="CHEBI:15377"/>
        <dbReference type="ChEBI" id="CHEBI:15378"/>
        <dbReference type="ChEBI" id="CHEBI:16526"/>
        <dbReference type="ChEBI" id="CHEBI:17544"/>
        <dbReference type="EC" id="4.2.1.1"/>
    </reaction>
</comment>
<dbReference type="SMART" id="SM00947">
    <property type="entry name" value="Pro_CA"/>
    <property type="match status" value="1"/>
</dbReference>
<dbReference type="InterPro" id="IPR015892">
    <property type="entry name" value="Carbonic_anhydrase_CS"/>
</dbReference>
<feature type="binding site" evidence="6">
    <location>
        <position position="48"/>
    </location>
    <ligand>
        <name>Zn(2+)</name>
        <dbReference type="ChEBI" id="CHEBI:29105"/>
    </ligand>
</feature>
<evidence type="ECO:0000256" key="4">
    <source>
        <dbReference type="ARBA" id="ARBA00023239"/>
    </source>
</evidence>
<dbReference type="EMBL" id="UPPP01000116">
    <property type="protein sequence ID" value="VBB09366.1"/>
    <property type="molecule type" value="Genomic_DNA"/>
</dbReference>
<dbReference type="AlphaFoldDB" id="A0A498R9I3"/>
<accession>A0A498R9I3</accession>
<comment type="cofactor">
    <cofactor evidence="6">
        <name>Zn(2+)</name>
        <dbReference type="ChEBI" id="CHEBI:29105"/>
    </cofactor>
    <text evidence="6">Binds 1 zinc ion per subunit.</text>
</comment>
<dbReference type="CDD" id="cd03378">
    <property type="entry name" value="beta_CA_cladeC"/>
    <property type="match status" value="1"/>
</dbReference>